<dbReference type="PANTHER" id="PTHR42850:SF2">
    <property type="entry name" value="BLL5683 PROTEIN"/>
    <property type="match status" value="1"/>
</dbReference>
<dbReference type="STRING" id="1798002.A2478_04040"/>
<dbReference type="CDD" id="cd00838">
    <property type="entry name" value="MPP_superfamily"/>
    <property type="match status" value="1"/>
</dbReference>
<sequence length="243" mass="27504">MKIAVLSDIHANLPALEAVFKRIKRIGVDQIVVIGDLIGYGPFPNEVVALVRQITDYVIRGNHEDAFGEYMEGEYSFGRCPNLLAHDGMMLARSELSAENAQFIFDLADYLSFNQFEFAHGAFWGNRTKLYVERPEDFFEQSRRPNAKRFAFIGHTHIPAIFNGDHFSMLDFTDLDGHSQYIVNVGSVGQPRDCDPRASFGLLDLGLMKYQTIRVPYDIGKTIKRAQEKNLSPNLARRLISGI</sequence>
<name>A0A1F5SY60_9BACT</name>
<evidence type="ECO:0000313" key="3">
    <source>
        <dbReference type="Proteomes" id="UP000179001"/>
    </source>
</evidence>
<dbReference type="InterPro" id="IPR029052">
    <property type="entry name" value="Metallo-depent_PP-like"/>
</dbReference>
<dbReference type="Pfam" id="PF00149">
    <property type="entry name" value="Metallophos"/>
    <property type="match status" value="1"/>
</dbReference>
<dbReference type="EMBL" id="MFGJ01000007">
    <property type="protein sequence ID" value="OGF31630.1"/>
    <property type="molecule type" value="Genomic_DNA"/>
</dbReference>
<dbReference type="GO" id="GO:0016791">
    <property type="term" value="F:phosphatase activity"/>
    <property type="evidence" value="ECO:0007669"/>
    <property type="project" value="TreeGrafter"/>
</dbReference>
<dbReference type="InterPro" id="IPR004843">
    <property type="entry name" value="Calcineurin-like_PHP"/>
</dbReference>
<dbReference type="Proteomes" id="UP000179001">
    <property type="component" value="Unassembled WGS sequence"/>
</dbReference>
<reference evidence="2 3" key="1">
    <citation type="journal article" date="2016" name="Nat. Commun.">
        <title>Thousands of microbial genomes shed light on interconnected biogeochemical processes in an aquifer system.</title>
        <authorList>
            <person name="Anantharaman K."/>
            <person name="Brown C.T."/>
            <person name="Hug L.A."/>
            <person name="Sharon I."/>
            <person name="Castelle C.J."/>
            <person name="Probst A.J."/>
            <person name="Thomas B.C."/>
            <person name="Singh A."/>
            <person name="Wilkins M.J."/>
            <person name="Karaoz U."/>
            <person name="Brodie E.L."/>
            <person name="Williams K.H."/>
            <person name="Hubbard S.S."/>
            <person name="Banfield J.F."/>
        </authorList>
    </citation>
    <scope>NUCLEOTIDE SEQUENCE [LARGE SCALE GENOMIC DNA]</scope>
</reference>
<dbReference type="GO" id="GO:0005737">
    <property type="term" value="C:cytoplasm"/>
    <property type="evidence" value="ECO:0007669"/>
    <property type="project" value="TreeGrafter"/>
</dbReference>
<dbReference type="InterPro" id="IPR050126">
    <property type="entry name" value="Ap4A_hydrolase"/>
</dbReference>
<gene>
    <name evidence="2" type="ORF">A2478_04040</name>
</gene>
<organism evidence="2 3">
    <name type="scientific">Candidatus Falkowbacteria bacterium RIFOXYC2_FULL_36_12</name>
    <dbReference type="NCBI Taxonomy" id="1798002"/>
    <lineage>
        <taxon>Bacteria</taxon>
        <taxon>Candidatus Falkowiibacteriota</taxon>
    </lineage>
</organism>
<dbReference type="PANTHER" id="PTHR42850">
    <property type="entry name" value="METALLOPHOSPHOESTERASE"/>
    <property type="match status" value="1"/>
</dbReference>
<dbReference type="PIRSF" id="PIRSF000883">
    <property type="entry name" value="Pesterase_MJ0912"/>
    <property type="match status" value="1"/>
</dbReference>
<dbReference type="AlphaFoldDB" id="A0A1F5SY60"/>
<proteinExistence type="predicted"/>
<dbReference type="SUPFAM" id="SSF56300">
    <property type="entry name" value="Metallo-dependent phosphatases"/>
    <property type="match status" value="1"/>
</dbReference>
<evidence type="ECO:0000259" key="1">
    <source>
        <dbReference type="Pfam" id="PF00149"/>
    </source>
</evidence>
<protein>
    <recommendedName>
        <fullName evidence="1">Calcineurin-like phosphoesterase domain-containing protein</fullName>
    </recommendedName>
</protein>
<accession>A0A1F5SY60</accession>
<comment type="caution">
    <text evidence="2">The sequence shown here is derived from an EMBL/GenBank/DDBJ whole genome shotgun (WGS) entry which is preliminary data.</text>
</comment>
<feature type="domain" description="Calcineurin-like phosphoesterase" evidence="1">
    <location>
        <begin position="1"/>
        <end position="166"/>
    </location>
</feature>
<dbReference type="InterPro" id="IPR011152">
    <property type="entry name" value="Pesterase_MJ0912"/>
</dbReference>
<dbReference type="Gene3D" id="3.60.21.10">
    <property type="match status" value="1"/>
</dbReference>
<evidence type="ECO:0000313" key="2">
    <source>
        <dbReference type="EMBL" id="OGF31630.1"/>
    </source>
</evidence>